<dbReference type="NCBIfam" id="TIGR00879">
    <property type="entry name" value="SP"/>
    <property type="match status" value="1"/>
</dbReference>
<feature type="domain" description="Major facilitator superfamily (MFS) profile" evidence="9">
    <location>
        <begin position="1"/>
        <end position="436"/>
    </location>
</feature>
<dbReference type="EMBL" id="ONZQ02000002">
    <property type="protein sequence ID" value="SPN98651.1"/>
    <property type="molecule type" value="Genomic_DNA"/>
</dbReference>
<feature type="transmembrane region" description="Helical" evidence="8">
    <location>
        <begin position="93"/>
        <end position="115"/>
    </location>
</feature>
<sequence length="477" mass="52768">MEGYDIVLIGNLMAQPSFQRAYGGWYGEALGWQVSGPWQAGLGNATAIGTIFGAFANGWLTEKFGYRKTLVASLAAVTGFIFITFFAQNLPMLLVGSALCGLPWGVFATMAPAYASEICPMALRGYLANYVCLCWALGQLMAAGVLFSFENNPTQWAYRIPFALQWIWPIPLMIILWFTPESPYWLARHSRLEEAKHVLRRISARGSTDEDTLDKQLALIVHTNQIESEHASGTSYLDCFKGVNLRRTEIVCMVFIAQNTTGVGIGGTPTYFFLQAGVDSSNAFKFATGALGLASVGVIISWALIYRIGRRTLYVWACAFCCGLMLLIGILATIPQTQAVSFGQAALVLVWEIIFYASIGPVCYAIIAEIPAVGVRNKSICLARIAYYITQIINNTYGPYMINPTEGDWKGKVGYFWAGLSFLTFAWTFFRLPETKGRTFEEIDILFANKISARRFSKTKVDAYADRENRIVKDAGV</sequence>
<feature type="transmembrane region" description="Helical" evidence="8">
    <location>
        <begin position="354"/>
        <end position="373"/>
    </location>
</feature>
<feature type="transmembrane region" description="Helical" evidence="8">
    <location>
        <begin position="160"/>
        <end position="179"/>
    </location>
</feature>
<evidence type="ECO:0000313" key="10">
    <source>
        <dbReference type="EMBL" id="SPN98651.1"/>
    </source>
</evidence>
<feature type="transmembrane region" description="Helical" evidence="8">
    <location>
        <begin position="38"/>
        <end position="57"/>
    </location>
</feature>
<dbReference type="InterPro" id="IPR005828">
    <property type="entry name" value="MFS_sugar_transport-like"/>
</dbReference>
<dbReference type="InterPro" id="IPR020846">
    <property type="entry name" value="MFS_dom"/>
</dbReference>
<dbReference type="SUPFAM" id="SSF103473">
    <property type="entry name" value="MFS general substrate transporter"/>
    <property type="match status" value="1"/>
</dbReference>
<name>A0AAE8MR20_9PEZI</name>
<dbReference type="GO" id="GO:0016020">
    <property type="term" value="C:membrane"/>
    <property type="evidence" value="ECO:0007669"/>
    <property type="project" value="UniProtKB-SubCell"/>
</dbReference>
<feature type="transmembrane region" description="Helical" evidence="8">
    <location>
        <begin position="250"/>
        <end position="274"/>
    </location>
</feature>
<evidence type="ECO:0000256" key="2">
    <source>
        <dbReference type="ARBA" id="ARBA00010992"/>
    </source>
</evidence>
<keyword evidence="6 8" id="KW-0472">Membrane</keyword>
<feature type="transmembrane region" description="Helical" evidence="8">
    <location>
        <begin position="286"/>
        <end position="306"/>
    </location>
</feature>
<dbReference type="PANTHER" id="PTHR48022">
    <property type="entry name" value="PLASTIDIC GLUCOSE TRANSPORTER 4"/>
    <property type="match status" value="1"/>
</dbReference>
<comment type="subcellular location">
    <subcellularLocation>
        <location evidence="1">Membrane</location>
        <topology evidence="1">Multi-pass membrane protein</topology>
    </subcellularLocation>
</comment>
<dbReference type="InterPro" id="IPR036259">
    <property type="entry name" value="MFS_trans_sf"/>
</dbReference>
<feature type="transmembrane region" description="Helical" evidence="8">
    <location>
        <begin position="127"/>
        <end position="148"/>
    </location>
</feature>
<evidence type="ECO:0000256" key="6">
    <source>
        <dbReference type="ARBA" id="ARBA00023136"/>
    </source>
</evidence>
<feature type="transmembrane region" description="Helical" evidence="8">
    <location>
        <begin position="313"/>
        <end position="334"/>
    </location>
</feature>
<dbReference type="InterPro" id="IPR050360">
    <property type="entry name" value="MFS_Sugar_Transporters"/>
</dbReference>
<proteinExistence type="inferred from homology"/>
<keyword evidence="5 8" id="KW-1133">Transmembrane helix</keyword>
<evidence type="ECO:0000256" key="1">
    <source>
        <dbReference type="ARBA" id="ARBA00004141"/>
    </source>
</evidence>
<dbReference type="PROSITE" id="PS50850">
    <property type="entry name" value="MFS"/>
    <property type="match status" value="1"/>
</dbReference>
<gene>
    <name evidence="10" type="ORF">DNG_01696</name>
</gene>
<accession>A0AAE8MR20</accession>
<comment type="similarity">
    <text evidence="2 7">Belongs to the major facilitator superfamily. Sugar transporter (TC 2.A.1.1) family.</text>
</comment>
<dbReference type="InterPro" id="IPR003663">
    <property type="entry name" value="Sugar/inositol_transpt"/>
</dbReference>
<evidence type="ECO:0000259" key="9">
    <source>
        <dbReference type="PROSITE" id="PS50850"/>
    </source>
</evidence>
<comment type="caution">
    <text evidence="10">The sequence shown here is derived from an EMBL/GenBank/DDBJ whole genome shotgun (WGS) entry which is preliminary data.</text>
</comment>
<evidence type="ECO:0000256" key="4">
    <source>
        <dbReference type="ARBA" id="ARBA00022692"/>
    </source>
</evidence>
<keyword evidence="11" id="KW-1185">Reference proteome</keyword>
<dbReference type="Proteomes" id="UP001187682">
    <property type="component" value="Unassembled WGS sequence"/>
</dbReference>
<keyword evidence="4 8" id="KW-0812">Transmembrane</keyword>
<dbReference type="Gene3D" id="1.20.1250.20">
    <property type="entry name" value="MFS general substrate transporter like domains"/>
    <property type="match status" value="1"/>
</dbReference>
<feature type="transmembrane region" description="Helical" evidence="8">
    <location>
        <begin position="385"/>
        <end position="402"/>
    </location>
</feature>
<reference evidence="10" key="1">
    <citation type="submission" date="2018-03" db="EMBL/GenBank/DDBJ databases">
        <authorList>
            <person name="Guldener U."/>
        </authorList>
    </citation>
    <scope>NUCLEOTIDE SEQUENCE</scope>
</reference>
<dbReference type="GO" id="GO:0005351">
    <property type="term" value="F:carbohydrate:proton symporter activity"/>
    <property type="evidence" value="ECO:0007669"/>
    <property type="project" value="TreeGrafter"/>
</dbReference>
<dbReference type="PROSITE" id="PS00217">
    <property type="entry name" value="SUGAR_TRANSPORT_2"/>
    <property type="match status" value="1"/>
</dbReference>
<protein>
    <submittedName>
        <fullName evidence="10">Probable alpha-glucoside transport protein</fullName>
    </submittedName>
</protein>
<keyword evidence="3 7" id="KW-0813">Transport</keyword>
<organism evidence="10 11">
    <name type="scientific">Cephalotrichum gorgonifer</name>
    <dbReference type="NCBI Taxonomy" id="2041049"/>
    <lineage>
        <taxon>Eukaryota</taxon>
        <taxon>Fungi</taxon>
        <taxon>Dikarya</taxon>
        <taxon>Ascomycota</taxon>
        <taxon>Pezizomycotina</taxon>
        <taxon>Sordariomycetes</taxon>
        <taxon>Hypocreomycetidae</taxon>
        <taxon>Microascales</taxon>
        <taxon>Microascaceae</taxon>
        <taxon>Cephalotrichum</taxon>
    </lineage>
</organism>
<dbReference type="InterPro" id="IPR005829">
    <property type="entry name" value="Sugar_transporter_CS"/>
</dbReference>
<evidence type="ECO:0000313" key="11">
    <source>
        <dbReference type="Proteomes" id="UP001187682"/>
    </source>
</evidence>
<evidence type="ECO:0000256" key="5">
    <source>
        <dbReference type="ARBA" id="ARBA00022989"/>
    </source>
</evidence>
<feature type="transmembrane region" description="Helical" evidence="8">
    <location>
        <begin position="69"/>
        <end position="87"/>
    </location>
</feature>
<evidence type="ECO:0000256" key="3">
    <source>
        <dbReference type="ARBA" id="ARBA00022448"/>
    </source>
</evidence>
<dbReference type="Pfam" id="PF00083">
    <property type="entry name" value="Sugar_tr"/>
    <property type="match status" value="1"/>
</dbReference>
<evidence type="ECO:0000256" key="7">
    <source>
        <dbReference type="RuleBase" id="RU003346"/>
    </source>
</evidence>
<dbReference type="AlphaFoldDB" id="A0AAE8MR20"/>
<feature type="transmembrane region" description="Helical" evidence="8">
    <location>
        <begin position="414"/>
        <end position="430"/>
    </location>
</feature>
<evidence type="ECO:0000256" key="8">
    <source>
        <dbReference type="SAM" id="Phobius"/>
    </source>
</evidence>
<dbReference type="PANTHER" id="PTHR48022:SF83">
    <property type="entry name" value="MAJOR FACILITATOR SUPERFAMILY (MFS) PROFILE DOMAIN-CONTAINING PROTEIN"/>
    <property type="match status" value="1"/>
</dbReference>
<dbReference type="FunFam" id="1.20.1250.20:FF:000078">
    <property type="entry name" value="MFS maltose transporter, putative"/>
    <property type="match status" value="1"/>
</dbReference>